<dbReference type="EMBL" id="JBHRSF010000007">
    <property type="protein sequence ID" value="MFC2994547.1"/>
    <property type="molecule type" value="Genomic_DNA"/>
</dbReference>
<reference evidence="1" key="1">
    <citation type="journal article" date="2014" name="Int. J. Syst. Evol. Microbiol.">
        <title>Complete genome of a new Firmicutes species belonging to the dominant human colonic microbiota ('Ruminococcus bicirculans') reveals two chromosomes and a selective capacity to utilize plant glucans.</title>
        <authorList>
            <consortium name="NISC Comparative Sequencing Program"/>
            <person name="Wegmann U."/>
            <person name="Louis P."/>
            <person name="Goesmann A."/>
            <person name="Henrissat B."/>
            <person name="Duncan S.H."/>
            <person name="Flint H.J."/>
        </authorList>
    </citation>
    <scope>NUCLEOTIDE SEQUENCE</scope>
    <source>
        <strain evidence="1">KCTC 62575</strain>
    </source>
</reference>
<comment type="caution">
    <text evidence="2">The sequence shown here is derived from an EMBL/GenBank/DDBJ whole genome shotgun (WGS) entry which is preliminary data.</text>
</comment>
<protein>
    <submittedName>
        <fullName evidence="2">Uncharacterized protein</fullName>
    </submittedName>
</protein>
<sequence length="106" mass="12889">MDYAYFALRQKAFNFDQYFIENPIKSLTRSDAIIQAKQWILLKGDDQTFFEILKKIDSKDIINAYIFKALKQQYLNIEQCLKYYQNTQQKIEFWYLIKLKKSHNSK</sequence>
<evidence type="ECO:0000313" key="1">
    <source>
        <dbReference type="EMBL" id="MFC2994547.1"/>
    </source>
</evidence>
<gene>
    <name evidence="1" type="ORF">ACFODO_04515</name>
    <name evidence="2" type="ORF">C9E89_004565</name>
</gene>
<keyword evidence="4" id="KW-1185">Reference proteome</keyword>
<reference evidence="2 3" key="2">
    <citation type="submission" date="2018-08" db="EMBL/GenBank/DDBJ databases">
        <title>The draft genome of Acinetobacter sichuanensis strain WCHAc060041.</title>
        <authorList>
            <person name="Qin J."/>
            <person name="Feng Y."/>
            <person name="Zong Z."/>
        </authorList>
    </citation>
    <scope>NUCLEOTIDE SEQUENCE [LARGE SCALE GENOMIC DNA]</scope>
    <source>
        <strain evidence="2 3">WCHAc060041</strain>
    </source>
</reference>
<dbReference type="Proteomes" id="UP000240957">
    <property type="component" value="Unassembled WGS sequence"/>
</dbReference>
<dbReference type="Proteomes" id="UP001595455">
    <property type="component" value="Unassembled WGS sequence"/>
</dbReference>
<dbReference type="AlphaFoldDB" id="A0A371YTR7"/>
<evidence type="ECO:0000313" key="3">
    <source>
        <dbReference type="Proteomes" id="UP000240957"/>
    </source>
</evidence>
<organism evidence="2 3">
    <name type="scientific">Acinetobacter sichuanensis</name>
    <dbReference type="NCBI Taxonomy" id="2136183"/>
    <lineage>
        <taxon>Bacteria</taxon>
        <taxon>Pseudomonadati</taxon>
        <taxon>Pseudomonadota</taxon>
        <taxon>Gammaproteobacteria</taxon>
        <taxon>Moraxellales</taxon>
        <taxon>Moraxellaceae</taxon>
        <taxon>Acinetobacter</taxon>
    </lineage>
</organism>
<proteinExistence type="predicted"/>
<dbReference type="RefSeq" id="WP_107008042.1">
    <property type="nucleotide sequence ID" value="NZ_PYIX02000004.1"/>
</dbReference>
<reference evidence="4" key="3">
    <citation type="journal article" date="2019" name="Int. J. Syst. Evol. Microbiol.">
        <title>The Global Catalogue of Microorganisms (GCM) 10K type strain sequencing project: providing services to taxonomists for standard genome sequencing and annotation.</title>
        <authorList>
            <consortium name="The Broad Institute Genomics Platform"/>
            <consortium name="The Broad Institute Genome Sequencing Center for Infectious Disease"/>
            <person name="Wu L."/>
            <person name="Ma J."/>
        </authorList>
    </citation>
    <scope>NUCLEOTIDE SEQUENCE [LARGE SCALE GENOMIC DNA]</scope>
    <source>
        <strain evidence="4">KCTC 62575</strain>
    </source>
</reference>
<name>A0A371YTR7_9GAMM</name>
<evidence type="ECO:0000313" key="2">
    <source>
        <dbReference type="EMBL" id="RFC84845.1"/>
    </source>
</evidence>
<accession>A0A371YTR7</accession>
<evidence type="ECO:0000313" key="4">
    <source>
        <dbReference type="Proteomes" id="UP001595455"/>
    </source>
</evidence>
<reference evidence="1" key="4">
    <citation type="submission" date="2024-09" db="EMBL/GenBank/DDBJ databases">
        <authorList>
            <person name="Sun Q."/>
            <person name="Mori K."/>
        </authorList>
    </citation>
    <scope>NUCLEOTIDE SEQUENCE</scope>
    <source>
        <strain evidence="1">KCTC 62575</strain>
    </source>
</reference>
<dbReference type="EMBL" id="PYIX02000004">
    <property type="protein sequence ID" value="RFC84845.1"/>
    <property type="molecule type" value="Genomic_DNA"/>
</dbReference>